<evidence type="ECO:0000313" key="2">
    <source>
        <dbReference type="EMBL" id="QJD79793.1"/>
    </source>
</evidence>
<feature type="domain" description="Polymerase beta nucleotidyltransferase" evidence="1">
    <location>
        <begin position="13"/>
        <end position="101"/>
    </location>
</feature>
<sequence>MNKYGLDNDVLAEIAAIFEQYPPVSRVVLFGSRAMGTHRPGSDIDLAIEGDDLGLWDIVNLLDALEELDLLYSFDLLNRQNIAEPALIDHINRVGVPIYNRLPVTAS</sequence>
<dbReference type="GO" id="GO:0016740">
    <property type="term" value="F:transferase activity"/>
    <property type="evidence" value="ECO:0007669"/>
    <property type="project" value="UniProtKB-KW"/>
</dbReference>
<keyword evidence="2" id="KW-0808">Transferase</keyword>
<dbReference type="PANTHER" id="PTHR43852">
    <property type="entry name" value="NUCLEOTIDYLTRANSFERASE"/>
    <property type="match status" value="1"/>
</dbReference>
<dbReference type="KEGG" id="srho:HH216_16235"/>
<dbReference type="SUPFAM" id="SSF81301">
    <property type="entry name" value="Nucleotidyltransferase"/>
    <property type="match status" value="1"/>
</dbReference>
<reference evidence="2 3" key="1">
    <citation type="submission" date="2020-04" db="EMBL/GenBank/DDBJ databases">
        <title>Genome sequencing of novel species.</title>
        <authorList>
            <person name="Heo J."/>
            <person name="Kim S.-J."/>
            <person name="Kim J.-S."/>
            <person name="Hong S.-B."/>
            <person name="Kwon S.-W."/>
        </authorList>
    </citation>
    <scope>NUCLEOTIDE SEQUENCE [LARGE SCALE GENOMIC DNA]</scope>
    <source>
        <strain evidence="2 3">CJU-R4</strain>
    </source>
</reference>
<proteinExistence type="predicted"/>
<dbReference type="Proteomes" id="UP000501128">
    <property type="component" value="Chromosome"/>
</dbReference>
<accession>A0A7L5DRE3</accession>
<protein>
    <submittedName>
        <fullName evidence="2">Nucleotidyltransferase domain-containing protein</fullName>
    </submittedName>
</protein>
<dbReference type="CDD" id="cd05403">
    <property type="entry name" value="NT_KNTase_like"/>
    <property type="match status" value="1"/>
</dbReference>
<dbReference type="InterPro" id="IPR041633">
    <property type="entry name" value="Polbeta"/>
</dbReference>
<dbReference type="EMBL" id="CP051677">
    <property type="protein sequence ID" value="QJD79793.1"/>
    <property type="molecule type" value="Genomic_DNA"/>
</dbReference>
<dbReference type="InterPro" id="IPR052930">
    <property type="entry name" value="TA_antitoxin_MntA"/>
</dbReference>
<gene>
    <name evidence="2" type="ORF">HH216_16235</name>
</gene>
<name>A0A7L5DRE3_9BACT</name>
<dbReference type="AlphaFoldDB" id="A0A7L5DRE3"/>
<dbReference type="InterPro" id="IPR043519">
    <property type="entry name" value="NT_sf"/>
</dbReference>
<dbReference type="PANTHER" id="PTHR43852:SF2">
    <property type="entry name" value="PROTEIN ADENYLYLTRANSFERASE MNTA"/>
    <property type="match status" value="1"/>
</dbReference>
<dbReference type="Pfam" id="PF18765">
    <property type="entry name" value="Polbeta"/>
    <property type="match status" value="1"/>
</dbReference>
<evidence type="ECO:0000313" key="3">
    <source>
        <dbReference type="Proteomes" id="UP000501128"/>
    </source>
</evidence>
<organism evidence="2 3">
    <name type="scientific">Spirosoma rhododendri</name>
    <dbReference type="NCBI Taxonomy" id="2728024"/>
    <lineage>
        <taxon>Bacteria</taxon>
        <taxon>Pseudomonadati</taxon>
        <taxon>Bacteroidota</taxon>
        <taxon>Cytophagia</taxon>
        <taxon>Cytophagales</taxon>
        <taxon>Cytophagaceae</taxon>
        <taxon>Spirosoma</taxon>
    </lineage>
</organism>
<keyword evidence="3" id="KW-1185">Reference proteome</keyword>
<dbReference type="RefSeq" id="WP_169551755.1">
    <property type="nucleotide sequence ID" value="NZ_CP051677.1"/>
</dbReference>
<dbReference type="Gene3D" id="3.30.460.10">
    <property type="entry name" value="Beta Polymerase, domain 2"/>
    <property type="match status" value="1"/>
</dbReference>
<evidence type="ECO:0000259" key="1">
    <source>
        <dbReference type="Pfam" id="PF18765"/>
    </source>
</evidence>